<dbReference type="Pfam" id="PF09719">
    <property type="entry name" value="C_GCAxxG_C_C"/>
    <property type="match status" value="1"/>
</dbReference>
<organism evidence="1 3">
    <name type="scientific">Eisenbergiella massiliensis</name>
    <dbReference type="NCBI Taxonomy" id="1720294"/>
    <lineage>
        <taxon>Bacteria</taxon>
        <taxon>Bacillati</taxon>
        <taxon>Bacillota</taxon>
        <taxon>Clostridia</taxon>
        <taxon>Lachnospirales</taxon>
        <taxon>Lachnospiraceae</taxon>
        <taxon>Eisenbergiella</taxon>
    </lineage>
</organism>
<evidence type="ECO:0000313" key="2">
    <source>
        <dbReference type="EMBL" id="RGE68640.1"/>
    </source>
</evidence>
<proteinExistence type="predicted"/>
<dbReference type="Proteomes" id="UP000261166">
    <property type="component" value="Unassembled WGS sequence"/>
</dbReference>
<dbReference type="Proteomes" id="UP000260812">
    <property type="component" value="Unassembled WGS sequence"/>
</dbReference>
<name>A0A3E3I2D8_9FIRM</name>
<gene>
    <name evidence="2" type="ORF">DWY69_19465</name>
    <name evidence="1" type="ORF">DXC51_15380</name>
</gene>
<evidence type="ECO:0000313" key="1">
    <source>
        <dbReference type="EMBL" id="RGE58794.1"/>
    </source>
</evidence>
<sequence>MTKKELAIANHDKKYNCCQAVACSFCKEIGVDEETLFRAGEAFGLGMGCMDGTCGAVSGAVMLAGFKNSDGCLANPGTKADTYKLSREILKRFEEKNGTIICRELKGIDTGKVIRTCPGCIEDAVEIAQEVLEL</sequence>
<keyword evidence="3" id="KW-1185">Reference proteome</keyword>
<dbReference type="RefSeq" id="WP_021640444.1">
    <property type="nucleotide sequence ID" value="NZ_CALBAU010000303.1"/>
</dbReference>
<dbReference type="AlphaFoldDB" id="A0A3E3I2D8"/>
<dbReference type="GeneID" id="97988209"/>
<dbReference type="EMBL" id="QVLU01000019">
    <property type="protein sequence ID" value="RGE68640.1"/>
    <property type="molecule type" value="Genomic_DNA"/>
</dbReference>
<dbReference type="InterPro" id="IPR010181">
    <property type="entry name" value="CGCAxxGCC_motif"/>
</dbReference>
<reference evidence="3 4" key="1">
    <citation type="submission" date="2018-08" db="EMBL/GenBank/DDBJ databases">
        <title>A genome reference for cultivated species of the human gut microbiota.</title>
        <authorList>
            <person name="Zou Y."/>
            <person name="Xue W."/>
            <person name="Luo G."/>
        </authorList>
    </citation>
    <scope>NUCLEOTIDE SEQUENCE [LARGE SCALE GENOMIC DNA]</scope>
    <source>
        <strain evidence="2 4">AF26-4BH</strain>
        <strain evidence="1 3">TF05-5AC</strain>
    </source>
</reference>
<accession>A0A3E3I2D8</accession>
<dbReference type="OrthoDB" id="9791535at2"/>
<protein>
    <submittedName>
        <fullName evidence="1">C_GCAxxG_C_C family protein</fullName>
    </submittedName>
</protein>
<dbReference type="EMBL" id="QVLV01000010">
    <property type="protein sequence ID" value="RGE58794.1"/>
    <property type="molecule type" value="Genomic_DNA"/>
</dbReference>
<evidence type="ECO:0000313" key="3">
    <source>
        <dbReference type="Proteomes" id="UP000260812"/>
    </source>
</evidence>
<evidence type="ECO:0000313" key="4">
    <source>
        <dbReference type="Proteomes" id="UP000261166"/>
    </source>
</evidence>
<dbReference type="NCBIfam" id="TIGR01909">
    <property type="entry name" value="C_GCAxxG_C_C"/>
    <property type="match status" value="1"/>
</dbReference>
<comment type="caution">
    <text evidence="1">The sequence shown here is derived from an EMBL/GenBank/DDBJ whole genome shotgun (WGS) entry which is preliminary data.</text>
</comment>
<dbReference type="GeneID" id="86055922"/>